<dbReference type="PANTHER" id="PTHR46033:SF8">
    <property type="entry name" value="PROTEIN MAINTENANCE OF MERISTEMS-LIKE"/>
    <property type="match status" value="1"/>
</dbReference>
<dbReference type="Pfam" id="PF10536">
    <property type="entry name" value="PMD"/>
    <property type="match status" value="2"/>
</dbReference>
<dbReference type="GO" id="GO:0010073">
    <property type="term" value="P:meristem maintenance"/>
    <property type="evidence" value="ECO:0007669"/>
    <property type="project" value="InterPro"/>
</dbReference>
<feature type="compositionally biased region" description="Polar residues" evidence="1">
    <location>
        <begin position="1023"/>
        <end position="1047"/>
    </location>
</feature>
<organism evidence="3 4">
    <name type="scientific">Heracleum sosnowskyi</name>
    <dbReference type="NCBI Taxonomy" id="360622"/>
    <lineage>
        <taxon>Eukaryota</taxon>
        <taxon>Viridiplantae</taxon>
        <taxon>Streptophyta</taxon>
        <taxon>Embryophyta</taxon>
        <taxon>Tracheophyta</taxon>
        <taxon>Spermatophyta</taxon>
        <taxon>Magnoliopsida</taxon>
        <taxon>eudicotyledons</taxon>
        <taxon>Gunneridae</taxon>
        <taxon>Pentapetalae</taxon>
        <taxon>asterids</taxon>
        <taxon>campanulids</taxon>
        <taxon>Apiales</taxon>
        <taxon>Apiaceae</taxon>
        <taxon>Apioideae</taxon>
        <taxon>apioid superclade</taxon>
        <taxon>Tordylieae</taxon>
        <taxon>Tordyliinae</taxon>
        <taxon>Heracleum</taxon>
    </lineage>
</organism>
<dbReference type="InterPro" id="IPR019557">
    <property type="entry name" value="AminoTfrase-like_pln_mobile"/>
</dbReference>
<evidence type="ECO:0000259" key="2">
    <source>
        <dbReference type="Pfam" id="PF10536"/>
    </source>
</evidence>
<dbReference type="EMBL" id="JAUIZM010000010">
    <property type="protein sequence ID" value="KAK1358929.1"/>
    <property type="molecule type" value="Genomic_DNA"/>
</dbReference>
<feature type="region of interest" description="Disordered" evidence="1">
    <location>
        <begin position="858"/>
        <end position="926"/>
    </location>
</feature>
<gene>
    <name evidence="3" type="ORF">POM88_043403</name>
</gene>
<feature type="domain" description="Aminotransferase-like plant mobile" evidence="2">
    <location>
        <begin position="499"/>
        <end position="688"/>
    </location>
</feature>
<proteinExistence type="predicted"/>
<feature type="region of interest" description="Disordered" evidence="1">
    <location>
        <begin position="759"/>
        <end position="785"/>
    </location>
</feature>
<dbReference type="InterPro" id="IPR044824">
    <property type="entry name" value="MAIN-like"/>
</dbReference>
<protein>
    <recommendedName>
        <fullName evidence="2">Aminotransferase-like plant mobile domain-containing protein</fullName>
    </recommendedName>
</protein>
<dbReference type="Proteomes" id="UP001237642">
    <property type="component" value="Unassembled WGS sequence"/>
</dbReference>
<dbReference type="InterPro" id="IPR011989">
    <property type="entry name" value="ARM-like"/>
</dbReference>
<dbReference type="Gene3D" id="1.25.10.10">
    <property type="entry name" value="Leucine-rich Repeat Variant"/>
    <property type="match status" value="1"/>
</dbReference>
<evidence type="ECO:0000256" key="1">
    <source>
        <dbReference type="SAM" id="MobiDB-lite"/>
    </source>
</evidence>
<reference evidence="3" key="2">
    <citation type="submission" date="2023-05" db="EMBL/GenBank/DDBJ databases">
        <authorList>
            <person name="Schelkunov M.I."/>
        </authorList>
    </citation>
    <scope>NUCLEOTIDE SEQUENCE</scope>
    <source>
        <strain evidence="3">Hsosn_3</strain>
        <tissue evidence="3">Leaf</tissue>
    </source>
</reference>
<comment type="caution">
    <text evidence="3">The sequence shown here is derived from an EMBL/GenBank/DDBJ whole genome shotgun (WGS) entry which is preliminary data.</text>
</comment>
<keyword evidence="4" id="KW-1185">Reference proteome</keyword>
<name>A0AAD8H1V4_9APIA</name>
<evidence type="ECO:0000313" key="4">
    <source>
        <dbReference type="Proteomes" id="UP001237642"/>
    </source>
</evidence>
<dbReference type="AlphaFoldDB" id="A0AAD8H1V4"/>
<feature type="compositionally biased region" description="Basic and acidic residues" evidence="1">
    <location>
        <begin position="1048"/>
        <end position="1060"/>
    </location>
</feature>
<feature type="compositionally biased region" description="Low complexity" evidence="1">
    <location>
        <begin position="866"/>
        <end position="888"/>
    </location>
</feature>
<accession>A0AAD8H1V4</accession>
<dbReference type="PANTHER" id="PTHR46033">
    <property type="entry name" value="PROTEIN MAIN-LIKE 2"/>
    <property type="match status" value="1"/>
</dbReference>
<reference evidence="3" key="1">
    <citation type="submission" date="2023-02" db="EMBL/GenBank/DDBJ databases">
        <title>Genome of toxic invasive species Heracleum sosnowskyi carries increased number of genes despite the absence of recent whole-genome duplications.</title>
        <authorList>
            <person name="Schelkunov M."/>
            <person name="Shtratnikova V."/>
            <person name="Makarenko M."/>
            <person name="Klepikova A."/>
            <person name="Omelchenko D."/>
            <person name="Novikova G."/>
            <person name="Obukhova E."/>
            <person name="Bogdanov V."/>
            <person name="Penin A."/>
            <person name="Logacheva M."/>
        </authorList>
    </citation>
    <scope>NUCLEOTIDE SEQUENCE</scope>
    <source>
        <strain evidence="3">Hsosn_3</strain>
        <tissue evidence="3">Leaf</tissue>
    </source>
</reference>
<dbReference type="InterPro" id="IPR016024">
    <property type="entry name" value="ARM-type_fold"/>
</dbReference>
<evidence type="ECO:0000313" key="3">
    <source>
        <dbReference type="EMBL" id="KAK1358929.1"/>
    </source>
</evidence>
<feature type="domain" description="Aminotransferase-like plant mobile" evidence="2">
    <location>
        <begin position="343"/>
        <end position="495"/>
    </location>
</feature>
<sequence length="1082" mass="121253">MNSVSKRDGLKEYITWKLGTLVSVVRQHIRKYLPDLLSLISELWSSFSLPAANRPVKGYPTLHLVEQLCLALNDEFRTYLPVILPCCIQVLSDDERCSDYTYVHGILHTLEVFGDGLKEYITWKLGTLVSVVRQHIRKYLPDLLSLISELWSSFSLPAANRPVKGYPTLHLVEQLCLALNDEFRTYLPVILPCCIQVLSDAERCSDYTYVHGILHTLEVFVVAIINRNLSFPETADGFHNIKHGTGDEILKKTEQFKFFDRAAIIRNTDSSNSCALFIGYVIDSCIIPGPRDPSLLHLQSTHRSTEIWRLGGGDSQRCRRRNPNHTRLPNLHRRMFPLLQSTGFYGVARVSSLQLDWSIIAALVERWRPETHTFHLPMGECTITLQDVAILIGLPIDGEPVIGVTPGPGMSWIDVVESVFGKKPTENRFNGARLQLSWFQGIVPHTLPENASEEQLRHYTRSYLLQLIAGCLFTDHSGGLVHCMWIPYLQDLDVVGGEEVAGCLLLLQLWAWERLPTIAPLQTDLPLVDEDFWAGDLAGPLGARWLVSHSFLEKTGRTLSVFRVVLDELGPSHFIWMPYSMDVIDSLPPYCLTGRHVWRYNGPMICIFIVEPHMVDRVLRQFGMLQSIPVDAEYSKDHHRLTLQGNTSVNWVQKHQPSINIWNSRLDHIFESELIVGDSAVPDYHAWYVERTRRFHSRMGGLHTYIGDLLKIIAERTQLILPDVCHLATEGWHHIQDRSLHGLFEAFPLDERRDKEIEGRQVAGRRAKRGGHGGGRGGARCVRHRGNGGVVDQVVPTDHGEDDHDAADIGHDHNETHLGDNNDVAHLGDDHDSLVREENHSARGSIHVVEPIDEGNSLQQGLKANPAPSQQPIQQPSMQHSHQPSQHSIDGIPSFNLGLTPGGSLIPTPHPNLGLTPGGSLIPTPHPVEQLIQQPTLQRSNQSTHHSIDVIPSWNLGLTPGGSLIPTPQPVEELIQQSMQLPTLQRPHQSTHHPISSIPSFDLGLTPSDDGNVDDGNGGSSSQSTQSPQISLTQVTNNPSNVINPTDSRVDRFEKVYEPRRSKRLRKPTNCGTTGKKCMNRN</sequence>
<feature type="compositionally biased region" description="Polar residues" evidence="1">
    <location>
        <begin position="982"/>
        <end position="999"/>
    </location>
</feature>
<dbReference type="SUPFAM" id="SSF48371">
    <property type="entry name" value="ARM repeat"/>
    <property type="match status" value="1"/>
</dbReference>
<feature type="region of interest" description="Disordered" evidence="1">
    <location>
        <begin position="982"/>
        <end position="1082"/>
    </location>
</feature>